<name>A0A974CK98_XENLA</name>
<dbReference type="AlphaFoldDB" id="A0A974CK98"/>
<proteinExistence type="predicted"/>
<gene>
    <name evidence="2" type="ORF">XELAEV_18033609mg</name>
</gene>
<reference evidence="3" key="1">
    <citation type="journal article" date="2016" name="Nature">
        <title>Genome evolution in the allotetraploid frog Xenopus laevis.</title>
        <authorList>
            <person name="Session A.M."/>
            <person name="Uno Y."/>
            <person name="Kwon T."/>
            <person name="Chapman J.A."/>
            <person name="Toyoda A."/>
            <person name="Takahashi S."/>
            <person name="Fukui A."/>
            <person name="Hikosaka A."/>
            <person name="Suzuki A."/>
            <person name="Kondo M."/>
            <person name="van Heeringen S.J."/>
            <person name="Quigley I."/>
            <person name="Heinz S."/>
            <person name="Ogino H."/>
            <person name="Ochi H."/>
            <person name="Hellsten U."/>
            <person name="Lyons J.B."/>
            <person name="Simakov O."/>
            <person name="Putnam N."/>
            <person name="Stites J."/>
            <person name="Kuroki Y."/>
            <person name="Tanaka T."/>
            <person name="Michiue T."/>
            <person name="Watanabe M."/>
            <person name="Bogdanovic O."/>
            <person name="Lister R."/>
            <person name="Georgiou G."/>
            <person name="Paranjpe S.S."/>
            <person name="van Kruijsbergen I."/>
            <person name="Shu S."/>
            <person name="Carlson J."/>
            <person name="Kinoshita T."/>
            <person name="Ohta Y."/>
            <person name="Mawaribuchi S."/>
            <person name="Jenkins J."/>
            <person name="Grimwood J."/>
            <person name="Schmutz J."/>
            <person name="Mitros T."/>
            <person name="Mozaffari S.V."/>
            <person name="Suzuki Y."/>
            <person name="Haramoto Y."/>
            <person name="Yamamoto T.S."/>
            <person name="Takagi C."/>
            <person name="Heald R."/>
            <person name="Miller K."/>
            <person name="Haudenschild C."/>
            <person name="Kitzman J."/>
            <person name="Nakayama T."/>
            <person name="Izutsu Y."/>
            <person name="Robert J."/>
            <person name="Fortriede J."/>
            <person name="Burns K."/>
            <person name="Lotay V."/>
            <person name="Karimi K."/>
            <person name="Yasuoka Y."/>
            <person name="Dichmann D.S."/>
            <person name="Flajnik M.F."/>
            <person name="Houston D.W."/>
            <person name="Shendure J."/>
            <person name="DuPasquier L."/>
            <person name="Vize P.D."/>
            <person name="Zorn A.M."/>
            <person name="Ito M."/>
            <person name="Marcotte E.M."/>
            <person name="Wallingford J.B."/>
            <person name="Ito Y."/>
            <person name="Asashima M."/>
            <person name="Ueno N."/>
            <person name="Matsuda Y."/>
            <person name="Veenstra G.J."/>
            <person name="Fujiyama A."/>
            <person name="Harland R.M."/>
            <person name="Taira M."/>
            <person name="Rokhsar D.S."/>
        </authorList>
    </citation>
    <scope>NUCLEOTIDE SEQUENCE [LARGE SCALE GENOMIC DNA]</scope>
    <source>
        <strain evidence="3">J</strain>
    </source>
</reference>
<dbReference type="EMBL" id="CM004477">
    <property type="protein sequence ID" value="OCT74623.1"/>
    <property type="molecule type" value="Genomic_DNA"/>
</dbReference>
<keyword evidence="1" id="KW-0472">Membrane</keyword>
<evidence type="ECO:0000313" key="3">
    <source>
        <dbReference type="Proteomes" id="UP000694892"/>
    </source>
</evidence>
<keyword evidence="1" id="KW-0812">Transmembrane</keyword>
<protein>
    <submittedName>
        <fullName evidence="2">Uncharacterized protein</fullName>
    </submittedName>
</protein>
<accession>A0A974CK98</accession>
<keyword evidence="1" id="KW-1133">Transmembrane helix</keyword>
<feature type="transmembrane region" description="Helical" evidence="1">
    <location>
        <begin position="58"/>
        <end position="77"/>
    </location>
</feature>
<evidence type="ECO:0000313" key="2">
    <source>
        <dbReference type="EMBL" id="OCT74623.1"/>
    </source>
</evidence>
<evidence type="ECO:0000256" key="1">
    <source>
        <dbReference type="SAM" id="Phobius"/>
    </source>
</evidence>
<feature type="transmembrane region" description="Helical" evidence="1">
    <location>
        <begin position="7"/>
        <end position="26"/>
    </location>
</feature>
<organism evidence="2 3">
    <name type="scientific">Xenopus laevis</name>
    <name type="common">African clawed frog</name>
    <dbReference type="NCBI Taxonomy" id="8355"/>
    <lineage>
        <taxon>Eukaryota</taxon>
        <taxon>Metazoa</taxon>
        <taxon>Chordata</taxon>
        <taxon>Craniata</taxon>
        <taxon>Vertebrata</taxon>
        <taxon>Euteleostomi</taxon>
        <taxon>Amphibia</taxon>
        <taxon>Batrachia</taxon>
        <taxon>Anura</taxon>
        <taxon>Pipoidea</taxon>
        <taxon>Pipidae</taxon>
        <taxon>Xenopodinae</taxon>
        <taxon>Xenopus</taxon>
        <taxon>Xenopus</taxon>
    </lineage>
</organism>
<dbReference type="Proteomes" id="UP000694892">
    <property type="component" value="Chromosome 6S"/>
</dbReference>
<sequence length="80" mass="9683">MGEGIKHTIYTFAASIIIVNLVSLFLNMKKEKYKNINSTYETNHNKNSVTNHRKTLSLSWHLWLMMYFWLYRSVYILPYY</sequence>